<proteinExistence type="predicted"/>
<keyword evidence="1" id="KW-0472">Membrane</keyword>
<keyword evidence="1" id="KW-0812">Transmembrane</keyword>
<dbReference type="EMBL" id="JBBPBK010000002">
    <property type="protein sequence ID" value="KAK9289722.1"/>
    <property type="molecule type" value="Genomic_DNA"/>
</dbReference>
<reference evidence="2 3" key="1">
    <citation type="journal article" date="2024" name="Plant J.">
        <title>Genome sequences and population genomics reveal climatic adaptation and genomic divergence between two closely related sweetgum species.</title>
        <authorList>
            <person name="Xu W.Q."/>
            <person name="Ren C.Q."/>
            <person name="Zhang X.Y."/>
            <person name="Comes H.P."/>
            <person name="Liu X.H."/>
            <person name="Li Y.G."/>
            <person name="Kettle C.J."/>
            <person name="Jalonen R."/>
            <person name="Gaisberger H."/>
            <person name="Ma Y.Z."/>
            <person name="Qiu Y.X."/>
        </authorList>
    </citation>
    <scope>NUCLEOTIDE SEQUENCE [LARGE SCALE GENOMIC DNA]</scope>
    <source>
        <strain evidence="2">Hangzhou</strain>
    </source>
</reference>
<comment type="caution">
    <text evidence="2">The sequence shown here is derived from an EMBL/GenBank/DDBJ whole genome shotgun (WGS) entry which is preliminary data.</text>
</comment>
<feature type="transmembrane region" description="Helical" evidence="1">
    <location>
        <begin position="30"/>
        <end position="63"/>
    </location>
</feature>
<gene>
    <name evidence="2" type="ORF">L1049_007881</name>
</gene>
<keyword evidence="3" id="KW-1185">Reference proteome</keyword>
<evidence type="ECO:0000313" key="3">
    <source>
        <dbReference type="Proteomes" id="UP001415857"/>
    </source>
</evidence>
<organism evidence="2 3">
    <name type="scientific">Liquidambar formosana</name>
    <name type="common">Formosan gum</name>
    <dbReference type="NCBI Taxonomy" id="63359"/>
    <lineage>
        <taxon>Eukaryota</taxon>
        <taxon>Viridiplantae</taxon>
        <taxon>Streptophyta</taxon>
        <taxon>Embryophyta</taxon>
        <taxon>Tracheophyta</taxon>
        <taxon>Spermatophyta</taxon>
        <taxon>Magnoliopsida</taxon>
        <taxon>eudicotyledons</taxon>
        <taxon>Gunneridae</taxon>
        <taxon>Pentapetalae</taxon>
        <taxon>Saxifragales</taxon>
        <taxon>Altingiaceae</taxon>
        <taxon>Liquidambar</taxon>
    </lineage>
</organism>
<sequence length="119" mass="13894">MLKEGSTVKRPCSGVMICTRKDMEDLDAGFLWLLLDGCCCSYLCLFHCFSFLFLFFFFFFFFFSFKIQREKQVNQVAPAWLVEVLFLVCVHKNKAETTNKHPLCQQQAWILDPQKGDGI</sequence>
<accession>A0AAP0S3F5</accession>
<dbReference type="AlphaFoldDB" id="A0AAP0S3F5"/>
<protein>
    <submittedName>
        <fullName evidence="2">Uncharacterized protein</fullName>
    </submittedName>
</protein>
<evidence type="ECO:0000256" key="1">
    <source>
        <dbReference type="SAM" id="Phobius"/>
    </source>
</evidence>
<name>A0AAP0S3F5_LIQFO</name>
<evidence type="ECO:0000313" key="2">
    <source>
        <dbReference type="EMBL" id="KAK9289722.1"/>
    </source>
</evidence>
<keyword evidence="1" id="KW-1133">Transmembrane helix</keyword>
<dbReference type="Proteomes" id="UP001415857">
    <property type="component" value="Unassembled WGS sequence"/>
</dbReference>